<dbReference type="SUPFAM" id="SSF48208">
    <property type="entry name" value="Six-hairpin glycosidases"/>
    <property type="match status" value="1"/>
</dbReference>
<name>A0A6L9STC5_9BIFI</name>
<dbReference type="SMART" id="SM01260">
    <property type="entry name" value="LANC_like"/>
    <property type="match status" value="1"/>
</dbReference>
<evidence type="ECO:0008006" key="3">
    <source>
        <dbReference type="Google" id="ProtNLM"/>
    </source>
</evidence>
<proteinExistence type="predicted"/>
<reference evidence="1 2" key="1">
    <citation type="submission" date="2019-10" db="EMBL/GenBank/DDBJ databases">
        <title>Bifidobacterium from non-human primates.</title>
        <authorList>
            <person name="Modesto M."/>
        </authorList>
    </citation>
    <scope>NUCLEOTIDE SEQUENCE [LARGE SCALE GENOMIC DNA]</scope>
    <source>
        <strain evidence="1 2">SMA15</strain>
    </source>
</reference>
<dbReference type="GO" id="GO:0005975">
    <property type="term" value="P:carbohydrate metabolic process"/>
    <property type="evidence" value="ECO:0007669"/>
    <property type="project" value="InterPro"/>
</dbReference>
<dbReference type="Pfam" id="PF05147">
    <property type="entry name" value="LANC_like"/>
    <property type="match status" value="1"/>
</dbReference>
<sequence>MGIANDDRGLPTGNDRWSFRVGKPYGLKQAESADEWLDTALQAERYIEGFAIEDGDGIHWEGVGGEGPNPGYADGSAGIMHFYIQLARVTGDPKHRDIARRAAEWVRDHLAQAPVTTLEGFDSCYGLMLLEAAEAFGDPSYAQTARRFAQRYLSHCEQGEHGPYWTGNTAWVKDGGILLFLLALGRRLDDPEILGFVRRAGVQYLSEGGTGADGHVVFDGHFGGTATFEGVVFHMDHNMPNWEFGAAGSGYILLKLYELTGEGRYLDAARDQLRYLRSVAVPQTRGVLIPRSLAPEERDLFPLGHCHGIAGTGQFPYLLHRLTGDGDAMAFVHALADGFESVGAPEHQSRGLWNIDTLCCGHAGLVHYFVGLYLATGDRRWHDLAIRCGNVILGMKEDLGDGRADWPIAFWRQKPDDITRPHSLFRGAAGIGLALIEIAMMERGDFTLDRTIDDPFPTHWTA</sequence>
<organism evidence="1 2">
    <name type="scientific">Bifidobacterium platyrrhinorum</name>
    <dbReference type="NCBI Taxonomy" id="2661628"/>
    <lineage>
        <taxon>Bacteria</taxon>
        <taxon>Bacillati</taxon>
        <taxon>Actinomycetota</taxon>
        <taxon>Actinomycetes</taxon>
        <taxon>Bifidobacteriales</taxon>
        <taxon>Bifidobacteriaceae</taxon>
        <taxon>Bifidobacterium</taxon>
    </lineage>
</organism>
<accession>A0A6L9STC5</accession>
<evidence type="ECO:0000313" key="1">
    <source>
        <dbReference type="EMBL" id="NEG55810.1"/>
    </source>
</evidence>
<dbReference type="EMBL" id="WHZV01000008">
    <property type="protein sequence ID" value="NEG55810.1"/>
    <property type="molecule type" value="Genomic_DNA"/>
</dbReference>
<keyword evidence="2" id="KW-1185">Reference proteome</keyword>
<dbReference type="Gene3D" id="1.50.10.10">
    <property type="match status" value="2"/>
</dbReference>
<dbReference type="CDD" id="cd04434">
    <property type="entry name" value="LanC_like"/>
    <property type="match status" value="1"/>
</dbReference>
<dbReference type="RefSeq" id="WP_163197582.1">
    <property type="nucleotide sequence ID" value="NZ_WHZV01000008.1"/>
</dbReference>
<dbReference type="InterPro" id="IPR008928">
    <property type="entry name" value="6-hairpin_glycosidase_sf"/>
</dbReference>
<gene>
    <name evidence="1" type="ORF">GFD21_08590</name>
</gene>
<dbReference type="GO" id="GO:0031179">
    <property type="term" value="P:peptide modification"/>
    <property type="evidence" value="ECO:0007669"/>
    <property type="project" value="InterPro"/>
</dbReference>
<dbReference type="Proteomes" id="UP000483293">
    <property type="component" value="Unassembled WGS sequence"/>
</dbReference>
<comment type="caution">
    <text evidence="1">The sequence shown here is derived from an EMBL/GenBank/DDBJ whole genome shotgun (WGS) entry which is preliminary data.</text>
</comment>
<dbReference type="SUPFAM" id="SSF158745">
    <property type="entry name" value="LanC-like"/>
    <property type="match status" value="1"/>
</dbReference>
<protein>
    <recommendedName>
        <fullName evidence="3">Lanthionine synthetase</fullName>
    </recommendedName>
</protein>
<dbReference type="AlphaFoldDB" id="A0A6L9STC5"/>
<dbReference type="InterPro" id="IPR007822">
    <property type="entry name" value="LANC-like"/>
</dbReference>
<dbReference type="InterPro" id="IPR012341">
    <property type="entry name" value="6hp_glycosidase-like_sf"/>
</dbReference>
<evidence type="ECO:0000313" key="2">
    <source>
        <dbReference type="Proteomes" id="UP000483293"/>
    </source>
</evidence>